<sequence length="36" mass="4557">DRRGTRLQDSLRRRPRRLPHRAYRAWQHEGRRHNPV</sequence>
<organism evidence="2">
    <name type="scientific">uncultured Rubrobacteraceae bacterium</name>
    <dbReference type="NCBI Taxonomy" id="349277"/>
    <lineage>
        <taxon>Bacteria</taxon>
        <taxon>Bacillati</taxon>
        <taxon>Actinomycetota</taxon>
        <taxon>Rubrobacteria</taxon>
        <taxon>Rubrobacterales</taxon>
        <taxon>Rubrobacteraceae</taxon>
        <taxon>environmental samples</taxon>
    </lineage>
</organism>
<feature type="non-terminal residue" evidence="2">
    <location>
        <position position="36"/>
    </location>
</feature>
<reference evidence="2" key="1">
    <citation type="submission" date="2020-02" db="EMBL/GenBank/DDBJ databases">
        <authorList>
            <person name="Meier V. D."/>
        </authorList>
    </citation>
    <scope>NUCLEOTIDE SEQUENCE</scope>
    <source>
        <strain evidence="2">AVDCRST_MAG25</strain>
    </source>
</reference>
<dbReference type="EMBL" id="CADCVI010000207">
    <property type="protein sequence ID" value="CAA9486334.1"/>
    <property type="molecule type" value="Genomic_DNA"/>
</dbReference>
<evidence type="ECO:0000313" key="2">
    <source>
        <dbReference type="EMBL" id="CAA9486334.1"/>
    </source>
</evidence>
<accession>A0A6J4S0K7</accession>
<evidence type="ECO:0000256" key="1">
    <source>
        <dbReference type="SAM" id="MobiDB-lite"/>
    </source>
</evidence>
<feature type="non-terminal residue" evidence="2">
    <location>
        <position position="1"/>
    </location>
</feature>
<name>A0A6J4S0K7_9ACTN</name>
<feature type="compositionally biased region" description="Basic and acidic residues" evidence="1">
    <location>
        <begin position="1"/>
        <end position="12"/>
    </location>
</feature>
<feature type="region of interest" description="Disordered" evidence="1">
    <location>
        <begin position="1"/>
        <end position="36"/>
    </location>
</feature>
<dbReference type="AlphaFoldDB" id="A0A6J4S0K7"/>
<gene>
    <name evidence="2" type="ORF">AVDCRST_MAG25-3109</name>
</gene>
<protein>
    <submittedName>
        <fullName evidence="2">Uncharacterized protein</fullName>
    </submittedName>
</protein>
<proteinExistence type="predicted"/>
<feature type="compositionally biased region" description="Basic residues" evidence="1">
    <location>
        <begin position="13"/>
        <end position="23"/>
    </location>
</feature>